<keyword evidence="3" id="KW-0804">Transcription</keyword>
<keyword evidence="2" id="KW-0238">DNA-binding</keyword>
<dbReference type="InterPro" id="IPR018062">
    <property type="entry name" value="HTH_AraC-typ_CS"/>
</dbReference>
<dbReference type="PRINTS" id="PR00032">
    <property type="entry name" value="HTHARAC"/>
</dbReference>
<dbReference type="RefSeq" id="WP_249993030.1">
    <property type="nucleotide sequence ID" value="NZ_CP116221.1"/>
</dbReference>
<evidence type="ECO:0000256" key="3">
    <source>
        <dbReference type="ARBA" id="ARBA00023163"/>
    </source>
</evidence>
<dbReference type="Proteomes" id="UP001202717">
    <property type="component" value="Chromosome"/>
</dbReference>
<reference evidence="5 6" key="1">
    <citation type="submission" date="2023-01" db="EMBL/GenBank/DDBJ databases">
        <title>Psychroserpens ponticola sp. nov., isolated from seawater.</title>
        <authorList>
            <person name="Kristyanto S."/>
            <person name="Jung J."/>
            <person name="Kim J.M."/>
            <person name="Jeon C.O."/>
        </authorList>
    </citation>
    <scope>NUCLEOTIDE SEQUENCE [LARGE SCALE GENOMIC DNA]</scope>
    <source>
        <strain evidence="5 6">MSW6</strain>
    </source>
</reference>
<dbReference type="PANTHER" id="PTHR47893:SF1">
    <property type="entry name" value="REGULATORY PROTEIN PCHR"/>
    <property type="match status" value="1"/>
</dbReference>
<feature type="domain" description="HTH araC/xylS-type" evidence="4">
    <location>
        <begin position="206"/>
        <end position="304"/>
    </location>
</feature>
<dbReference type="Pfam" id="PF12833">
    <property type="entry name" value="HTH_18"/>
    <property type="match status" value="1"/>
</dbReference>
<name>A0ABY7S0Y3_9FLAO</name>
<dbReference type="EMBL" id="CP116221">
    <property type="protein sequence ID" value="WCO01575.1"/>
    <property type="molecule type" value="Genomic_DNA"/>
</dbReference>
<dbReference type="Gene3D" id="1.10.10.60">
    <property type="entry name" value="Homeodomain-like"/>
    <property type="match status" value="1"/>
</dbReference>
<evidence type="ECO:0000313" key="6">
    <source>
        <dbReference type="Proteomes" id="UP001202717"/>
    </source>
</evidence>
<dbReference type="SUPFAM" id="SSF46689">
    <property type="entry name" value="Homeodomain-like"/>
    <property type="match status" value="1"/>
</dbReference>
<dbReference type="PROSITE" id="PS01124">
    <property type="entry name" value="HTH_ARAC_FAMILY_2"/>
    <property type="match status" value="1"/>
</dbReference>
<protein>
    <submittedName>
        <fullName evidence="5">AraC family transcriptional regulator</fullName>
    </submittedName>
</protein>
<evidence type="ECO:0000256" key="2">
    <source>
        <dbReference type="ARBA" id="ARBA00023125"/>
    </source>
</evidence>
<dbReference type="PANTHER" id="PTHR47893">
    <property type="entry name" value="REGULATORY PROTEIN PCHR"/>
    <property type="match status" value="1"/>
</dbReference>
<dbReference type="InterPro" id="IPR009057">
    <property type="entry name" value="Homeodomain-like_sf"/>
</dbReference>
<dbReference type="PROSITE" id="PS00041">
    <property type="entry name" value="HTH_ARAC_FAMILY_1"/>
    <property type="match status" value="1"/>
</dbReference>
<accession>A0ABY7S0Y3</accession>
<dbReference type="InterPro" id="IPR018060">
    <property type="entry name" value="HTH_AraC"/>
</dbReference>
<evidence type="ECO:0000256" key="1">
    <source>
        <dbReference type="ARBA" id="ARBA00023015"/>
    </source>
</evidence>
<organism evidence="5 6">
    <name type="scientific">Psychroserpens ponticola</name>
    <dbReference type="NCBI Taxonomy" id="2932268"/>
    <lineage>
        <taxon>Bacteria</taxon>
        <taxon>Pseudomonadati</taxon>
        <taxon>Bacteroidota</taxon>
        <taxon>Flavobacteriia</taxon>
        <taxon>Flavobacteriales</taxon>
        <taxon>Flavobacteriaceae</taxon>
        <taxon>Psychroserpens</taxon>
    </lineage>
</organism>
<dbReference type="SMART" id="SM00342">
    <property type="entry name" value="HTH_ARAC"/>
    <property type="match status" value="1"/>
</dbReference>
<dbReference type="InterPro" id="IPR053142">
    <property type="entry name" value="PchR_regulatory_protein"/>
</dbReference>
<evidence type="ECO:0000313" key="5">
    <source>
        <dbReference type="EMBL" id="WCO01575.1"/>
    </source>
</evidence>
<evidence type="ECO:0000259" key="4">
    <source>
        <dbReference type="PROSITE" id="PS01124"/>
    </source>
</evidence>
<keyword evidence="6" id="KW-1185">Reference proteome</keyword>
<dbReference type="InterPro" id="IPR020449">
    <property type="entry name" value="Tscrpt_reg_AraC-type_HTH"/>
</dbReference>
<proteinExistence type="predicted"/>
<keyword evidence="1" id="KW-0805">Transcription regulation</keyword>
<sequence length="306" mass="35199">MNLNNNKNKSDFIHSKNIARGSFEESKLDDGFFALTYQNESDAIQIVEREIDSSFIQFHFCIKGSSEFIFNNGNYRLNIEEENSLLLYNPERDLPIHLEVHSKSWLVSVLVSIKKFHGLFSQEADYITFLSDDNKDKKYYKDGKISPSMAIALNQMINYNLNSSIKNLYFKGKALELLSLYFNRSEDADIEQCPFLVDETNVIKIRKAKDIIISRMAEPPTLQELSEEIGLSLKKLKEGFKQIYGDSVFSFLFDYKMEVARKLLEAGDHNVNEVGLKVGYSTSSHFISAFKKKYGTTPKKYLMSLS</sequence>
<gene>
    <name evidence="5" type="ORF">MUN68_016100</name>
</gene>